<protein>
    <submittedName>
        <fullName evidence="1">Putative secreted protein</fullName>
    </submittedName>
</protein>
<accession>A0A6B0U1L4</accession>
<reference evidence="1" key="1">
    <citation type="submission" date="2019-12" db="EMBL/GenBank/DDBJ databases">
        <title>An insight into the sialome of adult female Ixodes ricinus ticks feeding for 6 days.</title>
        <authorList>
            <person name="Perner J."/>
            <person name="Ribeiro J.M.C."/>
        </authorList>
    </citation>
    <scope>NUCLEOTIDE SEQUENCE</scope>
    <source>
        <strain evidence="1">Semi-engorged</strain>
        <tissue evidence="1">Salivary glands</tissue>
    </source>
</reference>
<proteinExistence type="predicted"/>
<sequence length="91" mass="10171">MDCMAWCWNAVWPSSWLFLSASASLSFSRRWYLSSALFLRADASSLSRNNDSNRCATASLEHSWVLSLVKASRSLGAFCILLRNSSTLACR</sequence>
<evidence type="ECO:0000313" key="1">
    <source>
        <dbReference type="EMBL" id="MXU86372.1"/>
    </source>
</evidence>
<organism evidence="1">
    <name type="scientific">Ixodes ricinus</name>
    <name type="common">Common tick</name>
    <name type="synonym">Acarus ricinus</name>
    <dbReference type="NCBI Taxonomy" id="34613"/>
    <lineage>
        <taxon>Eukaryota</taxon>
        <taxon>Metazoa</taxon>
        <taxon>Ecdysozoa</taxon>
        <taxon>Arthropoda</taxon>
        <taxon>Chelicerata</taxon>
        <taxon>Arachnida</taxon>
        <taxon>Acari</taxon>
        <taxon>Parasitiformes</taxon>
        <taxon>Ixodida</taxon>
        <taxon>Ixodoidea</taxon>
        <taxon>Ixodidae</taxon>
        <taxon>Ixodinae</taxon>
        <taxon>Ixodes</taxon>
    </lineage>
</organism>
<dbReference type="AlphaFoldDB" id="A0A6B0U1L4"/>
<name>A0A6B0U1L4_IXORI</name>
<dbReference type="EMBL" id="GIFC01004289">
    <property type="protein sequence ID" value="MXU86372.1"/>
    <property type="molecule type" value="Transcribed_RNA"/>
</dbReference>